<dbReference type="EMBL" id="BSXG01000007">
    <property type="protein sequence ID" value="GME23413.1"/>
    <property type="molecule type" value="Genomic_DNA"/>
</dbReference>
<reference evidence="1" key="1">
    <citation type="submission" date="2024-09" db="EMBL/GenBank/DDBJ databases">
        <title>Draft Genome Sequences of Neofusicoccum parvum.</title>
        <authorList>
            <person name="Ashida A."/>
            <person name="Camagna M."/>
            <person name="Tanaka A."/>
            <person name="Takemoto D."/>
        </authorList>
    </citation>
    <scope>NUCLEOTIDE SEQUENCE</scope>
    <source>
        <strain evidence="1">PPO83</strain>
    </source>
</reference>
<gene>
    <name evidence="1" type="primary">g6208</name>
    <name evidence="1" type="ORF">NpPPO83_00006208</name>
</gene>
<proteinExistence type="predicted"/>
<evidence type="ECO:0000313" key="1">
    <source>
        <dbReference type="EMBL" id="GME23413.1"/>
    </source>
</evidence>
<dbReference type="Proteomes" id="UP001165186">
    <property type="component" value="Unassembled WGS sequence"/>
</dbReference>
<protein>
    <submittedName>
        <fullName evidence="1">Acyl-CoA N-acyltransferase</fullName>
    </submittedName>
</protein>
<name>A0ACB5RSB8_9PEZI</name>
<comment type="caution">
    <text evidence="1">The sequence shown here is derived from an EMBL/GenBank/DDBJ whole genome shotgun (WGS) entry which is preliminary data.</text>
</comment>
<keyword evidence="2" id="KW-1185">Reference proteome</keyword>
<accession>A0ACB5RSB8</accession>
<sequence>MPSLHLSRATEADIDALIDPLFAAFKGNDLRTMFFGHDTPACRASAKQRIAASMAKGGQNVWLKVVDSETGRVVSGSWWMIYPNWVPDPSLTAASAASASIDYLTGDDRAMAEAMLKNWMTRRARYMYGHSHILLALLFTDPRAQHLGAGSLQVQWGTALADQLLVPWYVEGTPAGHRLYAANGAADLEKVRFEAKGKASDGRQAWVSEYTMMRREPRRAGIEREARAVVKN</sequence>
<evidence type="ECO:0000313" key="2">
    <source>
        <dbReference type="Proteomes" id="UP001165186"/>
    </source>
</evidence>
<organism evidence="1 2">
    <name type="scientific">Neofusicoccum parvum</name>
    <dbReference type="NCBI Taxonomy" id="310453"/>
    <lineage>
        <taxon>Eukaryota</taxon>
        <taxon>Fungi</taxon>
        <taxon>Dikarya</taxon>
        <taxon>Ascomycota</taxon>
        <taxon>Pezizomycotina</taxon>
        <taxon>Dothideomycetes</taxon>
        <taxon>Dothideomycetes incertae sedis</taxon>
        <taxon>Botryosphaeriales</taxon>
        <taxon>Botryosphaeriaceae</taxon>
        <taxon>Neofusicoccum</taxon>
    </lineage>
</organism>